<evidence type="ECO:0000313" key="2">
    <source>
        <dbReference type="EMBL" id="ADB57864.1"/>
    </source>
</evidence>
<dbReference type="Proteomes" id="UP000001901">
    <property type="component" value="Chromosome"/>
</dbReference>
<evidence type="ECO:0000256" key="1">
    <source>
        <dbReference type="SAM" id="MobiDB-lite"/>
    </source>
</evidence>
<dbReference type="RefSeq" id="WP_012940200.1">
    <property type="nucleotide sequence ID" value="NC_013741.1"/>
</dbReference>
<dbReference type="EMBL" id="CP001857">
    <property type="protein sequence ID" value="ADB57864.1"/>
    <property type="molecule type" value="Genomic_DNA"/>
</dbReference>
<proteinExistence type="predicted"/>
<name>D2RHT9_ARCPA</name>
<dbReference type="OrthoDB" id="129238at2157"/>
<dbReference type="PaxDb" id="572546-Arcpr_0801"/>
<dbReference type="KEGG" id="apo:Arcpr_0801"/>
<accession>D2RHT9</accession>
<dbReference type="HOGENOM" id="CLU_2565531_0_0_2"/>
<dbReference type="eggNOG" id="arCOG01588">
    <property type="taxonomic scope" value="Archaea"/>
</dbReference>
<dbReference type="STRING" id="572546.Arcpr_0801"/>
<dbReference type="AlphaFoldDB" id="D2RHT9"/>
<keyword evidence="3" id="KW-1185">Reference proteome</keyword>
<sequence>MAAKIIRCPYCGEEIELKDLYEGLEVRCDLCGTVLLYREGKFLNLDTNEEYDLEDLEREEEEELEELEEEFEEEEEYYYEEEEF</sequence>
<feature type="region of interest" description="Disordered" evidence="1">
    <location>
        <begin position="63"/>
        <end position="84"/>
    </location>
</feature>
<gene>
    <name evidence="2" type="ordered locus">Arcpr_0801</name>
</gene>
<protein>
    <recommendedName>
        <fullName evidence="4">Lysine biosynthesis protein LysW</fullName>
    </recommendedName>
</protein>
<reference evidence="2 3" key="1">
    <citation type="journal article" date="2010" name="Stand. Genomic Sci.">
        <title>Complete genome sequence of Archaeoglobus profundus type strain (AV18).</title>
        <authorList>
            <person name="von Jan M."/>
            <person name="Lapidus A."/>
            <person name="Del Rio T.G."/>
            <person name="Copeland A."/>
            <person name="Tice H."/>
            <person name="Cheng J.F."/>
            <person name="Lucas S."/>
            <person name="Chen F."/>
            <person name="Nolan M."/>
            <person name="Goodwin L."/>
            <person name="Han C."/>
            <person name="Pitluck S."/>
            <person name="Liolios K."/>
            <person name="Ivanova N."/>
            <person name="Mavromatis K."/>
            <person name="Ovchinnikova G."/>
            <person name="Chertkov O."/>
            <person name="Pati A."/>
            <person name="Chen A."/>
            <person name="Palaniappan K."/>
            <person name="Land M."/>
            <person name="Hauser L."/>
            <person name="Chang Y.J."/>
            <person name="Jeffries C.D."/>
            <person name="Saunders E."/>
            <person name="Brettin T."/>
            <person name="Detter J.C."/>
            <person name="Chain P."/>
            <person name="Eichinger K."/>
            <person name="Huber H."/>
            <person name="Spring S."/>
            <person name="Rohde M."/>
            <person name="Goker M."/>
            <person name="Wirth R."/>
            <person name="Woyke T."/>
            <person name="Bristow J."/>
            <person name="Eisen J.A."/>
            <person name="Markowitz V."/>
            <person name="Hugenholtz P."/>
            <person name="Kyrpides N.C."/>
            <person name="Klenk H.P."/>
        </authorList>
    </citation>
    <scope>NUCLEOTIDE SEQUENCE [LARGE SCALE GENOMIC DNA]</scope>
    <source>
        <strain evidence="3">DSM 5631 / JCM 9629 / NBRC 100127 / Av18</strain>
    </source>
</reference>
<organism evidence="2 3">
    <name type="scientific">Archaeoglobus profundus (strain DSM 5631 / JCM 9629 / NBRC 100127 / Av18)</name>
    <dbReference type="NCBI Taxonomy" id="572546"/>
    <lineage>
        <taxon>Archaea</taxon>
        <taxon>Methanobacteriati</taxon>
        <taxon>Methanobacteriota</taxon>
        <taxon>Archaeoglobi</taxon>
        <taxon>Archaeoglobales</taxon>
        <taxon>Archaeoglobaceae</taxon>
        <taxon>Archaeoglobus</taxon>
    </lineage>
</organism>
<dbReference type="GeneID" id="58788603"/>
<evidence type="ECO:0008006" key="4">
    <source>
        <dbReference type="Google" id="ProtNLM"/>
    </source>
</evidence>
<evidence type="ECO:0000313" key="3">
    <source>
        <dbReference type="Proteomes" id="UP000001901"/>
    </source>
</evidence>